<feature type="transmembrane region" description="Helical" evidence="1">
    <location>
        <begin position="99"/>
        <end position="116"/>
    </location>
</feature>
<dbReference type="NCBIfam" id="NF041646">
    <property type="entry name" value="VC0807_fam"/>
    <property type="match status" value="1"/>
</dbReference>
<keyword evidence="1" id="KW-0812">Transmembrane</keyword>
<keyword evidence="1" id="KW-0472">Membrane</keyword>
<accession>A0A9W6QU82</accession>
<evidence type="ECO:0000313" key="2">
    <source>
        <dbReference type="EMBL" id="GLY63828.1"/>
    </source>
</evidence>
<comment type="caution">
    <text evidence="2">The sequence shown here is derived from an EMBL/GenBank/DDBJ whole genome shotgun (WGS) entry which is preliminary data.</text>
</comment>
<gene>
    <name evidence="2" type="ORF">Atai01_04470</name>
</gene>
<proteinExistence type="predicted"/>
<evidence type="ECO:0000313" key="3">
    <source>
        <dbReference type="Proteomes" id="UP001165136"/>
    </source>
</evidence>
<feature type="transmembrane region" description="Helical" evidence="1">
    <location>
        <begin position="41"/>
        <end position="62"/>
    </location>
</feature>
<evidence type="ECO:0008006" key="4">
    <source>
        <dbReference type="Google" id="ProtNLM"/>
    </source>
</evidence>
<keyword evidence="3" id="KW-1185">Reference proteome</keyword>
<dbReference type="EMBL" id="BSTI01000001">
    <property type="protein sequence ID" value="GLY63828.1"/>
    <property type="molecule type" value="Genomic_DNA"/>
</dbReference>
<feature type="transmembrane region" description="Helical" evidence="1">
    <location>
        <begin position="69"/>
        <end position="87"/>
    </location>
</feature>
<sequence length="227" mass="24651">MSEPAENAADRGARRREIGSVLIDLVVPVAGFYVLRAAGAGVVASLVLSSAPTTLFLVYQAIRRRRLDALAVFVLVIMAASVGASFVTGSPRFLLAKDGWFTAAIGIAFLTTLLRARPLAFTLSRALLTRTGMAARFQTGSWDHRWATIPWFRRVWRTATVLWGAGLLLDAAARVIMSYTLPVDTVPALGGALWAVTFLALQVIQHFYFTRKGLWNSLLSTANSAAR</sequence>
<dbReference type="Proteomes" id="UP001165136">
    <property type="component" value="Unassembled WGS sequence"/>
</dbReference>
<name>A0A9W6QU82_9PSEU</name>
<reference evidence="2" key="1">
    <citation type="submission" date="2023-03" db="EMBL/GenBank/DDBJ databases">
        <title>Amycolatopsis taiwanensis NBRC 103393.</title>
        <authorList>
            <person name="Ichikawa N."/>
            <person name="Sato H."/>
            <person name="Tonouchi N."/>
        </authorList>
    </citation>
    <scope>NUCLEOTIDE SEQUENCE</scope>
    <source>
        <strain evidence="2">NBRC 103393</strain>
    </source>
</reference>
<organism evidence="2 3">
    <name type="scientific">Amycolatopsis taiwanensis</name>
    <dbReference type="NCBI Taxonomy" id="342230"/>
    <lineage>
        <taxon>Bacteria</taxon>
        <taxon>Bacillati</taxon>
        <taxon>Actinomycetota</taxon>
        <taxon>Actinomycetes</taxon>
        <taxon>Pseudonocardiales</taxon>
        <taxon>Pseudonocardiaceae</taxon>
        <taxon>Amycolatopsis</taxon>
    </lineage>
</organism>
<dbReference type="AlphaFoldDB" id="A0A9W6QU82"/>
<protein>
    <recommendedName>
        <fullName evidence="4">Intracellular septation protein A</fullName>
    </recommendedName>
</protein>
<feature type="transmembrane region" description="Helical" evidence="1">
    <location>
        <begin position="155"/>
        <end position="176"/>
    </location>
</feature>
<keyword evidence="1" id="KW-1133">Transmembrane helix</keyword>
<dbReference type="RefSeq" id="WP_285485671.1">
    <property type="nucleotide sequence ID" value="NZ_BSTI01000001.1"/>
</dbReference>
<evidence type="ECO:0000256" key="1">
    <source>
        <dbReference type="SAM" id="Phobius"/>
    </source>
</evidence>
<feature type="transmembrane region" description="Helical" evidence="1">
    <location>
        <begin position="188"/>
        <end position="209"/>
    </location>
</feature>